<evidence type="ECO:0000313" key="3">
    <source>
        <dbReference type="Proteomes" id="UP000053923"/>
    </source>
</evidence>
<dbReference type="AlphaFoldDB" id="A0A0X3VIT2"/>
<dbReference type="Proteomes" id="UP000053923">
    <property type="component" value="Unassembled WGS sequence"/>
</dbReference>
<keyword evidence="3" id="KW-1185">Reference proteome</keyword>
<accession>A0A0X3VIT2</accession>
<protein>
    <submittedName>
        <fullName evidence="2">Uncharacterized protein</fullName>
    </submittedName>
</protein>
<sequence length="110" mass="12032">MNDVRLLPWAGEGGKPCYLDTDGTGCLSRMADTIERVQLGMAGDLLEHAADILADRRATPAQLRFLLARMNEALTDVCRIAESRGARLPESDCEESGGQKWVATPNTRRS</sequence>
<evidence type="ECO:0000256" key="1">
    <source>
        <dbReference type="SAM" id="MobiDB-lite"/>
    </source>
</evidence>
<proteinExistence type="predicted"/>
<feature type="region of interest" description="Disordered" evidence="1">
    <location>
        <begin position="85"/>
        <end position="110"/>
    </location>
</feature>
<organism evidence="2 3">
    <name type="scientific">Streptomyces regalis</name>
    <dbReference type="NCBI Taxonomy" id="68262"/>
    <lineage>
        <taxon>Bacteria</taxon>
        <taxon>Bacillati</taxon>
        <taxon>Actinomycetota</taxon>
        <taxon>Actinomycetes</taxon>
        <taxon>Kitasatosporales</taxon>
        <taxon>Streptomycetaceae</taxon>
        <taxon>Streptomyces</taxon>
    </lineage>
</organism>
<comment type="caution">
    <text evidence="2">The sequence shown here is derived from an EMBL/GenBank/DDBJ whole genome shotgun (WGS) entry which is preliminary data.</text>
</comment>
<dbReference type="EMBL" id="LLZG01000020">
    <property type="protein sequence ID" value="KUL44679.1"/>
    <property type="molecule type" value="Genomic_DNA"/>
</dbReference>
<dbReference type="RefSeq" id="WP_062698881.1">
    <property type="nucleotide sequence ID" value="NZ_LLZG01000020.1"/>
</dbReference>
<reference evidence="3" key="1">
    <citation type="submission" date="2015-10" db="EMBL/GenBank/DDBJ databases">
        <authorList>
            <person name="Ju K.-S."/>
            <person name="Doroghazi J.R."/>
            <person name="Metcalf W.W."/>
        </authorList>
    </citation>
    <scope>NUCLEOTIDE SEQUENCE [LARGE SCALE GENOMIC DNA]</scope>
    <source>
        <strain evidence="3">NRRL 3151</strain>
    </source>
</reference>
<gene>
    <name evidence="2" type="ORF">ADL12_04970</name>
</gene>
<name>A0A0X3VIT2_9ACTN</name>
<evidence type="ECO:0000313" key="2">
    <source>
        <dbReference type="EMBL" id="KUL44679.1"/>
    </source>
</evidence>
<dbReference type="OrthoDB" id="4320909at2"/>